<organism evidence="1 2">
    <name type="scientific">Mucilaginibacter terrigena</name>
    <dbReference type="NCBI Taxonomy" id="2492395"/>
    <lineage>
        <taxon>Bacteria</taxon>
        <taxon>Pseudomonadati</taxon>
        <taxon>Bacteroidota</taxon>
        <taxon>Sphingobacteriia</taxon>
        <taxon>Sphingobacteriales</taxon>
        <taxon>Sphingobacteriaceae</taxon>
        <taxon>Mucilaginibacter</taxon>
    </lineage>
</organism>
<dbReference type="EMBL" id="SEWG01000003">
    <property type="protein sequence ID" value="RYU90451.1"/>
    <property type="molecule type" value="Genomic_DNA"/>
</dbReference>
<sequence>MKPQLTSAEASLPAIKQTLRGLYNSYGGMLLGYIQEVIKDRATAEQYLAELFTDLRPAELNEILAPGTNVFCRLQLLARKKLAAYINSVGDCADKHGASPPKNIGGNKFIDMMSHEQQLVFCGVHYHGKSITALAAELNQPEAAIRQLLKESFTIIRNNRDDTGVH</sequence>
<dbReference type="OrthoDB" id="796306at2"/>
<dbReference type="AlphaFoldDB" id="A0A4Q5LL52"/>
<evidence type="ECO:0000313" key="2">
    <source>
        <dbReference type="Proteomes" id="UP000293331"/>
    </source>
</evidence>
<dbReference type="Proteomes" id="UP000293331">
    <property type="component" value="Unassembled WGS sequence"/>
</dbReference>
<keyword evidence="2" id="KW-1185">Reference proteome</keyword>
<accession>A0A4Q5LL52</accession>
<protein>
    <recommendedName>
        <fullName evidence="3">Sigma-70 family RNA polymerase sigma factor</fullName>
    </recommendedName>
</protein>
<gene>
    <name evidence="1" type="ORF">EWM62_07275</name>
</gene>
<reference evidence="1 2" key="1">
    <citation type="submission" date="2019-02" db="EMBL/GenBank/DDBJ databases">
        <title>Bacterial novel species Mucilaginibacter sp. 17JY9-4 isolated from soil.</title>
        <authorList>
            <person name="Jung H.-Y."/>
        </authorList>
    </citation>
    <scope>NUCLEOTIDE SEQUENCE [LARGE SCALE GENOMIC DNA]</scope>
    <source>
        <strain evidence="1 2">17JY9-4</strain>
    </source>
</reference>
<comment type="caution">
    <text evidence="1">The sequence shown here is derived from an EMBL/GenBank/DDBJ whole genome shotgun (WGS) entry which is preliminary data.</text>
</comment>
<evidence type="ECO:0008006" key="3">
    <source>
        <dbReference type="Google" id="ProtNLM"/>
    </source>
</evidence>
<dbReference type="RefSeq" id="WP_129876011.1">
    <property type="nucleotide sequence ID" value="NZ_SEWG01000003.1"/>
</dbReference>
<name>A0A4Q5LL52_9SPHI</name>
<proteinExistence type="predicted"/>
<evidence type="ECO:0000313" key="1">
    <source>
        <dbReference type="EMBL" id="RYU90451.1"/>
    </source>
</evidence>